<dbReference type="OrthoDB" id="2679643at2759"/>
<accession>A0A409WLZ6</accession>
<gene>
    <name evidence="1" type="ORF">CVT25_002708</name>
</gene>
<dbReference type="Proteomes" id="UP000283269">
    <property type="component" value="Unassembled WGS sequence"/>
</dbReference>
<dbReference type="InParanoid" id="A0A409WLZ6"/>
<dbReference type="EMBL" id="NHYD01003376">
    <property type="protein sequence ID" value="PPQ79440.1"/>
    <property type="molecule type" value="Genomic_DNA"/>
</dbReference>
<reference evidence="1 2" key="1">
    <citation type="journal article" date="2018" name="Evol. Lett.">
        <title>Horizontal gene cluster transfer increased hallucinogenic mushroom diversity.</title>
        <authorList>
            <person name="Reynolds H.T."/>
            <person name="Vijayakumar V."/>
            <person name="Gluck-Thaler E."/>
            <person name="Korotkin H.B."/>
            <person name="Matheny P.B."/>
            <person name="Slot J.C."/>
        </authorList>
    </citation>
    <scope>NUCLEOTIDE SEQUENCE [LARGE SCALE GENOMIC DNA]</scope>
    <source>
        <strain evidence="1 2">2631</strain>
    </source>
</reference>
<evidence type="ECO:0000313" key="1">
    <source>
        <dbReference type="EMBL" id="PPQ79440.1"/>
    </source>
</evidence>
<evidence type="ECO:0000313" key="2">
    <source>
        <dbReference type="Proteomes" id="UP000283269"/>
    </source>
</evidence>
<protein>
    <submittedName>
        <fullName evidence="1">Uncharacterized protein</fullName>
    </submittedName>
</protein>
<name>A0A409WLZ6_PSICY</name>
<sequence>MLRIPYSSRSATPVSLLKRDLVTPLPSAKAAEQPEIIYFYVDVDYGSHNHSRRPGGFIACTGVIQGRFNTVGSYGPPLIDATLDNLAILVTRLDLERAFCLLPTVEVYSTSSSLINVPSIFSPVMVSTSSIATSRIMFGLRSFYMEVESNLDWETTPIPTTKKAAGPIPTLWTNAGTTESAHVLKSSDMYTGKSFFLPLDDEKGESQVFSVNLPSSTV</sequence>
<keyword evidence="2" id="KW-1185">Reference proteome</keyword>
<comment type="caution">
    <text evidence="1">The sequence shown here is derived from an EMBL/GenBank/DDBJ whole genome shotgun (WGS) entry which is preliminary data.</text>
</comment>
<organism evidence="1 2">
    <name type="scientific">Psilocybe cyanescens</name>
    <dbReference type="NCBI Taxonomy" id="93625"/>
    <lineage>
        <taxon>Eukaryota</taxon>
        <taxon>Fungi</taxon>
        <taxon>Dikarya</taxon>
        <taxon>Basidiomycota</taxon>
        <taxon>Agaricomycotina</taxon>
        <taxon>Agaricomycetes</taxon>
        <taxon>Agaricomycetidae</taxon>
        <taxon>Agaricales</taxon>
        <taxon>Agaricineae</taxon>
        <taxon>Strophariaceae</taxon>
        <taxon>Psilocybe</taxon>
    </lineage>
</organism>
<proteinExistence type="predicted"/>
<dbReference type="AlphaFoldDB" id="A0A409WLZ6"/>